<dbReference type="Proteomes" id="UP000727993">
    <property type="component" value="Unassembled WGS sequence"/>
</dbReference>
<comment type="similarity">
    <text evidence="1">Belongs to the asp23 family.</text>
</comment>
<evidence type="ECO:0000313" key="4">
    <source>
        <dbReference type="Proteomes" id="UP000727993"/>
    </source>
</evidence>
<sequence length="191" mass="19031">MIDQTSTATSPPTDDGVGGDVDGAPSSEHGSQNALTGADPGASTSIEVRPESALHTDKGTTTIAEGVVAKIVGMAAREVAGIHSMGSGSGRAMGAVKDLLPGSSSSVTEGVSVEVGATQAAADLSLVTIYGAAIQDVAQAVRDNVIRRVQEMTGLEVVEVNISVTDVNVPSDGVQAGSDGQAQPGAHQRVQ</sequence>
<name>A0A936NDV9_9ACTN</name>
<dbReference type="PANTHER" id="PTHR34297:SF3">
    <property type="entry name" value="ALKALINE SHOCK PROTEIN 23"/>
    <property type="match status" value="1"/>
</dbReference>
<protein>
    <submittedName>
        <fullName evidence="3">Asp23/Gls24 family envelope stress response protein</fullName>
    </submittedName>
</protein>
<dbReference type="EMBL" id="JADJZA010000009">
    <property type="protein sequence ID" value="MBK9298520.1"/>
    <property type="molecule type" value="Genomic_DNA"/>
</dbReference>
<organism evidence="3 4">
    <name type="scientific">Candidatus Neomicrothrix subdominans</name>
    <dbReference type="NCBI Taxonomy" id="2954438"/>
    <lineage>
        <taxon>Bacteria</taxon>
        <taxon>Bacillati</taxon>
        <taxon>Actinomycetota</taxon>
        <taxon>Acidimicrobiia</taxon>
        <taxon>Acidimicrobiales</taxon>
        <taxon>Microthrixaceae</taxon>
        <taxon>Candidatus Neomicrothrix</taxon>
    </lineage>
</organism>
<evidence type="ECO:0000256" key="2">
    <source>
        <dbReference type="SAM" id="MobiDB-lite"/>
    </source>
</evidence>
<comment type="caution">
    <text evidence="3">The sequence shown here is derived from an EMBL/GenBank/DDBJ whole genome shotgun (WGS) entry which is preliminary data.</text>
</comment>
<dbReference type="Pfam" id="PF03780">
    <property type="entry name" value="Asp23"/>
    <property type="match status" value="1"/>
</dbReference>
<reference evidence="3 4" key="1">
    <citation type="submission" date="2020-10" db="EMBL/GenBank/DDBJ databases">
        <title>Connecting structure to function with the recovery of over 1000 high-quality activated sludge metagenome-assembled genomes encoding full-length rRNA genes using long-read sequencing.</title>
        <authorList>
            <person name="Singleton C.M."/>
            <person name="Petriglieri F."/>
            <person name="Kristensen J.M."/>
            <person name="Kirkegaard R.H."/>
            <person name="Michaelsen T.Y."/>
            <person name="Andersen M.H."/>
            <person name="Karst S.M."/>
            <person name="Dueholm M.S."/>
            <person name="Nielsen P.H."/>
            <person name="Albertsen M."/>
        </authorList>
    </citation>
    <scope>NUCLEOTIDE SEQUENCE [LARGE SCALE GENOMIC DNA]</scope>
    <source>
        <strain evidence="3">Lyne_18-Q3-R50-59_MAXAC.006</strain>
    </source>
</reference>
<feature type="region of interest" description="Disordered" evidence="2">
    <location>
        <begin position="170"/>
        <end position="191"/>
    </location>
</feature>
<proteinExistence type="inferred from homology"/>
<dbReference type="InterPro" id="IPR005531">
    <property type="entry name" value="Asp23"/>
</dbReference>
<dbReference type="PANTHER" id="PTHR34297">
    <property type="entry name" value="HYPOTHETICAL CYTOSOLIC PROTEIN-RELATED"/>
    <property type="match status" value="1"/>
</dbReference>
<evidence type="ECO:0000313" key="3">
    <source>
        <dbReference type="EMBL" id="MBK9298520.1"/>
    </source>
</evidence>
<feature type="region of interest" description="Disordered" evidence="2">
    <location>
        <begin position="1"/>
        <end position="44"/>
    </location>
</feature>
<evidence type="ECO:0000256" key="1">
    <source>
        <dbReference type="ARBA" id="ARBA00005721"/>
    </source>
</evidence>
<accession>A0A936NDV9</accession>
<gene>
    <name evidence="3" type="ORF">IPN02_17175</name>
</gene>
<feature type="compositionally biased region" description="Polar residues" evidence="2">
    <location>
        <begin position="1"/>
        <end position="12"/>
    </location>
</feature>
<dbReference type="AlphaFoldDB" id="A0A936NDV9"/>